<feature type="region of interest" description="Disordered" evidence="1">
    <location>
        <begin position="642"/>
        <end position="672"/>
    </location>
</feature>
<organism evidence="2 3">
    <name type="scientific">Alectoria fallacina</name>
    <dbReference type="NCBI Taxonomy" id="1903189"/>
    <lineage>
        <taxon>Eukaryota</taxon>
        <taxon>Fungi</taxon>
        <taxon>Dikarya</taxon>
        <taxon>Ascomycota</taxon>
        <taxon>Pezizomycotina</taxon>
        <taxon>Lecanoromycetes</taxon>
        <taxon>OSLEUM clade</taxon>
        <taxon>Lecanoromycetidae</taxon>
        <taxon>Lecanorales</taxon>
        <taxon>Lecanorineae</taxon>
        <taxon>Parmeliaceae</taxon>
        <taxon>Alectoria</taxon>
    </lineage>
</organism>
<name>A0A8H3IVP3_9LECA</name>
<feature type="compositionally biased region" description="Basic and acidic residues" evidence="1">
    <location>
        <begin position="645"/>
        <end position="657"/>
    </location>
</feature>
<feature type="compositionally biased region" description="Polar residues" evidence="1">
    <location>
        <begin position="116"/>
        <end position="129"/>
    </location>
</feature>
<accession>A0A8H3IVP3</accession>
<feature type="region of interest" description="Disordered" evidence="1">
    <location>
        <begin position="1"/>
        <end position="62"/>
    </location>
</feature>
<feature type="region of interest" description="Disordered" evidence="1">
    <location>
        <begin position="166"/>
        <end position="207"/>
    </location>
</feature>
<feature type="compositionally biased region" description="Low complexity" evidence="1">
    <location>
        <begin position="1"/>
        <end position="10"/>
    </location>
</feature>
<feature type="compositionally biased region" description="Polar residues" evidence="1">
    <location>
        <begin position="182"/>
        <end position="193"/>
    </location>
</feature>
<comment type="caution">
    <text evidence="2">The sequence shown here is derived from an EMBL/GenBank/DDBJ whole genome shotgun (WGS) entry which is preliminary data.</text>
</comment>
<evidence type="ECO:0000313" key="2">
    <source>
        <dbReference type="EMBL" id="CAF9934433.1"/>
    </source>
</evidence>
<dbReference type="Proteomes" id="UP000664203">
    <property type="component" value="Unassembled WGS sequence"/>
</dbReference>
<feature type="compositionally biased region" description="Polar residues" evidence="1">
    <location>
        <begin position="32"/>
        <end position="61"/>
    </location>
</feature>
<keyword evidence="3" id="KW-1185">Reference proteome</keyword>
<feature type="compositionally biased region" description="Basic and acidic residues" evidence="1">
    <location>
        <begin position="83"/>
        <end position="96"/>
    </location>
</feature>
<reference evidence="2" key="1">
    <citation type="submission" date="2021-03" db="EMBL/GenBank/DDBJ databases">
        <authorList>
            <person name="Tagirdzhanova G."/>
        </authorList>
    </citation>
    <scope>NUCLEOTIDE SEQUENCE</scope>
</reference>
<dbReference type="EMBL" id="CAJPDR010000378">
    <property type="protein sequence ID" value="CAF9934433.1"/>
    <property type="molecule type" value="Genomic_DNA"/>
</dbReference>
<sequence>MSSSQSSSRSPGEESYFTAEEDDHSVQAPTVAESTVTATPNGSSDSLYTTAHQTPIASPSMSRGIISSIPITIQNQNSSEALRGVEESRVERRERVSSTATAAPRGSSFSHRDNASTHLENQRVSVTQQEKVREPKIDLVEYGISVAIPEKEDDTPDSPTAKALDEFSRLWPPPSAPRVNDSRPTSPADNLESNYIERREASDISYPYRPTHTDLDLQQQTFLPSSPPSNNTSPLVLDRTTNTHQGLEPIEESDMPYEYPSGKFIMNPEAPVFVPGQGIHPATNARNPHDWVYYGVPQARPGQVLAAPTNTPSAATPPSKAHLFGSGDDMFSEPTAGMFTGDGGPRKFVYRADSTQPSKSELQRAFIVNEQHPRSIEVASPFKAHLFGSDDDMFSNPTAGMFTGDGAPRKFVYRADSTQPSKSELQRAFIANEQHPQPAEAAPPSKAHLFGSGHGIFSDPTTGMFVGDGAPRKSSYRADSTQPFKSDLQRDFIVNEQRYQPAEASPPSKVPLFGSGHGMFLDPATGMFIGDGPPRQFPYRADGTLPSKPDLQRDFFANVQHPQPAEDMFHIQSKREVTKRLANFGKNGPVQTFRLGRPMPQGNQQATRVMVPKEEDGGVPLGRRVYTADEMAADLARLAATGTGKGDKTGVKEKDFGAEDGEAEEEENKKKEFEGTVLQDFAIRKGKGRYAGAF</sequence>
<dbReference type="OrthoDB" id="5431419at2759"/>
<protein>
    <submittedName>
        <fullName evidence="2">Uncharacterized protein</fullName>
    </submittedName>
</protein>
<feature type="region of interest" description="Disordered" evidence="1">
    <location>
        <begin position="75"/>
        <end position="132"/>
    </location>
</feature>
<evidence type="ECO:0000313" key="3">
    <source>
        <dbReference type="Proteomes" id="UP000664203"/>
    </source>
</evidence>
<gene>
    <name evidence="2" type="ORF">ALECFALPRED_005945</name>
</gene>
<evidence type="ECO:0000256" key="1">
    <source>
        <dbReference type="SAM" id="MobiDB-lite"/>
    </source>
</evidence>
<proteinExistence type="predicted"/>
<dbReference type="AlphaFoldDB" id="A0A8H3IVP3"/>